<protein>
    <submittedName>
        <fullName evidence="10">MFS transporter</fullName>
    </submittedName>
</protein>
<dbReference type="GO" id="GO:0046417">
    <property type="term" value="P:chorismate metabolic process"/>
    <property type="evidence" value="ECO:0007669"/>
    <property type="project" value="InterPro"/>
</dbReference>
<dbReference type="EMBL" id="QOCR01000004">
    <property type="protein sequence ID" value="RHW50107.1"/>
    <property type="molecule type" value="Genomic_DNA"/>
</dbReference>
<keyword evidence="5 7" id="KW-1133">Transmembrane helix</keyword>
<sequence>MHRKQLSFSLYLNYFVHGIGIIILTQNMLALSQHWHSPLATVSYVISGIGIGRFIAYFILGNLSDRFGRKIFVNLGMISYLIFFLGMAFVTNIKIAYFLAILAGIANSALDAGTYTTFLEMGGNQGSANVLLKAFISSGEFLLPLVVAMIEAQKMWYGWSFILAAIILVINLVLLNRQKFPPRNQASEREANIIQQISPIKKILASIGLSGYGYTSMALMILYTQWISLFATKTFHFNSVLAHWLLSLYSIGSISGVIIIFILLKRTVAETKILIFMNVGSLLALLIICYSQLAGLSMLAAFVFGFTAAGGVLQVGLNLFVKLYPQIKGRITGIYFTFGSLASFTIPLITGWLSQQSIAQAMRFDLVIGLVGLLLISITSWAVYTPSSLNQERKRINQIDQHIIHLLNQRFDTVKTIGNLKQQQQLPILDQERENDILNLVAQKSCHPEHTQYMQIIYQSIMANSRAYQHKNHSDKENVNND</sequence>
<reference evidence="10 11" key="1">
    <citation type="submission" date="2018-07" db="EMBL/GenBank/DDBJ databases">
        <title>Genome sequences of six Lactobacillus spp. isolated from bumble bee guts.</title>
        <authorList>
            <person name="Motta E.V.S."/>
            <person name="Moran N.A."/>
        </authorList>
    </citation>
    <scope>NUCLEOTIDE SEQUENCE [LARGE SCALE GENOMIC DNA]</scope>
    <source>
        <strain evidence="10 11">BI-1.1</strain>
    </source>
</reference>
<dbReference type="Gene3D" id="1.20.1250.20">
    <property type="entry name" value="MFS general substrate transporter like domains"/>
    <property type="match status" value="2"/>
</dbReference>
<feature type="domain" description="Major facilitator superfamily (MFS) profile" evidence="8">
    <location>
        <begin position="6"/>
        <end position="389"/>
    </location>
</feature>
<dbReference type="InterPro" id="IPR051788">
    <property type="entry name" value="MFS_Transporter"/>
</dbReference>
<dbReference type="InterPro" id="IPR005829">
    <property type="entry name" value="Sugar_transporter_CS"/>
</dbReference>
<keyword evidence="3" id="KW-0813">Transport</keyword>
<dbReference type="PROSITE" id="PS51168">
    <property type="entry name" value="CHORISMATE_MUT_2"/>
    <property type="match status" value="1"/>
</dbReference>
<feature type="transmembrane region" description="Helical" evidence="7">
    <location>
        <begin position="42"/>
        <end position="60"/>
    </location>
</feature>
<feature type="transmembrane region" description="Helical" evidence="7">
    <location>
        <begin position="366"/>
        <end position="384"/>
    </location>
</feature>
<feature type="transmembrane region" description="Helical" evidence="7">
    <location>
        <begin position="203"/>
        <end position="224"/>
    </location>
</feature>
<organism evidence="10 11">
    <name type="scientific">Bombilactobacillus bombi</name>
    <dbReference type="NCBI Taxonomy" id="1303590"/>
    <lineage>
        <taxon>Bacteria</taxon>
        <taxon>Bacillati</taxon>
        <taxon>Bacillota</taxon>
        <taxon>Bacilli</taxon>
        <taxon>Lactobacillales</taxon>
        <taxon>Lactobacillaceae</taxon>
        <taxon>Bombilactobacillus</taxon>
    </lineage>
</organism>
<dbReference type="AlphaFoldDB" id="A0A417ZFQ7"/>
<dbReference type="InterPro" id="IPR036979">
    <property type="entry name" value="CM_dom_sf"/>
</dbReference>
<feature type="transmembrane region" description="Helical" evidence="7">
    <location>
        <begin position="12"/>
        <end position="30"/>
    </location>
</feature>
<dbReference type="InterPro" id="IPR036259">
    <property type="entry name" value="MFS_trans_sf"/>
</dbReference>
<dbReference type="RefSeq" id="WP_118902486.1">
    <property type="nucleotide sequence ID" value="NZ_QOCR01000004.1"/>
</dbReference>
<dbReference type="Pfam" id="PF01817">
    <property type="entry name" value="CM_2"/>
    <property type="match status" value="1"/>
</dbReference>
<evidence type="ECO:0000256" key="1">
    <source>
        <dbReference type="ARBA" id="ARBA00004651"/>
    </source>
</evidence>
<dbReference type="PROSITE" id="PS50850">
    <property type="entry name" value="MFS"/>
    <property type="match status" value="1"/>
</dbReference>
<evidence type="ECO:0000256" key="2">
    <source>
        <dbReference type="ARBA" id="ARBA00008335"/>
    </source>
</evidence>
<proteinExistence type="inferred from homology"/>
<keyword evidence="4 7" id="KW-0812">Transmembrane</keyword>
<gene>
    <name evidence="10" type="ORF">DS831_08085</name>
</gene>
<evidence type="ECO:0000256" key="5">
    <source>
        <dbReference type="ARBA" id="ARBA00022989"/>
    </source>
</evidence>
<dbReference type="Pfam" id="PF07690">
    <property type="entry name" value="MFS_1"/>
    <property type="match status" value="1"/>
</dbReference>
<dbReference type="Gene3D" id="1.20.59.10">
    <property type="entry name" value="Chorismate mutase"/>
    <property type="match status" value="1"/>
</dbReference>
<feature type="transmembrane region" description="Helical" evidence="7">
    <location>
        <begin position="299"/>
        <end position="321"/>
    </location>
</feature>
<evidence type="ECO:0000256" key="4">
    <source>
        <dbReference type="ARBA" id="ARBA00022692"/>
    </source>
</evidence>
<dbReference type="OrthoDB" id="7066727at2"/>
<feature type="transmembrane region" description="Helical" evidence="7">
    <location>
        <begin position="273"/>
        <end position="293"/>
    </location>
</feature>
<evidence type="ECO:0000313" key="11">
    <source>
        <dbReference type="Proteomes" id="UP000284109"/>
    </source>
</evidence>
<evidence type="ECO:0000256" key="7">
    <source>
        <dbReference type="SAM" id="Phobius"/>
    </source>
</evidence>
<evidence type="ECO:0000259" key="8">
    <source>
        <dbReference type="PROSITE" id="PS50850"/>
    </source>
</evidence>
<feature type="transmembrane region" description="Helical" evidence="7">
    <location>
        <begin position="96"/>
        <end position="118"/>
    </location>
</feature>
<dbReference type="PANTHER" id="PTHR23514:SF3">
    <property type="entry name" value="BYPASS OF STOP CODON PROTEIN 6"/>
    <property type="match status" value="1"/>
</dbReference>
<dbReference type="InterPro" id="IPR011701">
    <property type="entry name" value="MFS"/>
</dbReference>
<comment type="caution">
    <text evidence="10">The sequence shown here is derived from an EMBL/GenBank/DDBJ whole genome shotgun (WGS) entry which is preliminary data.</text>
</comment>
<evidence type="ECO:0000256" key="3">
    <source>
        <dbReference type="ARBA" id="ARBA00022448"/>
    </source>
</evidence>
<feature type="transmembrane region" description="Helical" evidence="7">
    <location>
        <begin position="72"/>
        <end position="90"/>
    </location>
</feature>
<dbReference type="GO" id="GO:0004106">
    <property type="term" value="F:chorismate mutase activity"/>
    <property type="evidence" value="ECO:0007669"/>
    <property type="project" value="InterPro"/>
</dbReference>
<evidence type="ECO:0000259" key="9">
    <source>
        <dbReference type="PROSITE" id="PS51168"/>
    </source>
</evidence>
<feature type="domain" description="Chorismate mutase" evidence="9">
    <location>
        <begin position="383"/>
        <end position="473"/>
    </location>
</feature>
<feature type="transmembrane region" description="Helical" evidence="7">
    <location>
        <begin position="244"/>
        <end position="264"/>
    </location>
</feature>
<dbReference type="InterPro" id="IPR036263">
    <property type="entry name" value="Chorismate_II_sf"/>
</dbReference>
<comment type="similarity">
    <text evidence="2">Belongs to the major facilitator superfamily.</text>
</comment>
<dbReference type="SUPFAM" id="SSF103473">
    <property type="entry name" value="MFS general substrate transporter"/>
    <property type="match status" value="1"/>
</dbReference>
<name>A0A417ZFQ7_9LACO</name>
<keyword evidence="11" id="KW-1185">Reference proteome</keyword>
<dbReference type="SUPFAM" id="SSF48600">
    <property type="entry name" value="Chorismate mutase II"/>
    <property type="match status" value="1"/>
</dbReference>
<dbReference type="InterPro" id="IPR002701">
    <property type="entry name" value="CM_II_prokaryot"/>
</dbReference>
<dbReference type="Proteomes" id="UP000284109">
    <property type="component" value="Unassembled WGS sequence"/>
</dbReference>
<keyword evidence="6 7" id="KW-0472">Membrane</keyword>
<accession>A0A417ZFQ7</accession>
<feature type="transmembrane region" description="Helical" evidence="7">
    <location>
        <begin position="156"/>
        <end position="175"/>
    </location>
</feature>
<feature type="transmembrane region" description="Helical" evidence="7">
    <location>
        <begin position="130"/>
        <end position="150"/>
    </location>
</feature>
<feature type="transmembrane region" description="Helical" evidence="7">
    <location>
        <begin position="333"/>
        <end position="354"/>
    </location>
</feature>
<dbReference type="GO" id="GO:0022857">
    <property type="term" value="F:transmembrane transporter activity"/>
    <property type="evidence" value="ECO:0007669"/>
    <property type="project" value="InterPro"/>
</dbReference>
<evidence type="ECO:0000313" key="10">
    <source>
        <dbReference type="EMBL" id="RHW50107.1"/>
    </source>
</evidence>
<comment type="subcellular location">
    <subcellularLocation>
        <location evidence="1">Cell membrane</location>
        <topology evidence="1">Multi-pass membrane protein</topology>
    </subcellularLocation>
</comment>
<dbReference type="GO" id="GO:0005886">
    <property type="term" value="C:plasma membrane"/>
    <property type="evidence" value="ECO:0007669"/>
    <property type="project" value="UniProtKB-SubCell"/>
</dbReference>
<dbReference type="PANTHER" id="PTHR23514">
    <property type="entry name" value="BYPASS OF STOP CODON PROTEIN 6"/>
    <property type="match status" value="1"/>
</dbReference>
<dbReference type="InterPro" id="IPR020846">
    <property type="entry name" value="MFS_dom"/>
</dbReference>
<dbReference type="PROSITE" id="PS00216">
    <property type="entry name" value="SUGAR_TRANSPORT_1"/>
    <property type="match status" value="1"/>
</dbReference>
<dbReference type="SMART" id="SM00830">
    <property type="entry name" value="CM_2"/>
    <property type="match status" value="1"/>
</dbReference>
<evidence type="ECO:0000256" key="6">
    <source>
        <dbReference type="ARBA" id="ARBA00023136"/>
    </source>
</evidence>